<proteinExistence type="predicted"/>
<dbReference type="AlphaFoldDB" id="A0A2P2Q3S9"/>
<dbReference type="EMBL" id="GGEC01081163">
    <property type="protein sequence ID" value="MBX61647.1"/>
    <property type="molecule type" value="Transcribed_RNA"/>
</dbReference>
<protein>
    <submittedName>
        <fullName evidence="1">Uncharacterized protein</fullName>
    </submittedName>
</protein>
<evidence type="ECO:0000313" key="1">
    <source>
        <dbReference type="EMBL" id="MBX61647.1"/>
    </source>
</evidence>
<sequence>MGIARCLHKMAACMQNCRQCYLCVFSNSQ</sequence>
<accession>A0A2P2Q3S9</accession>
<name>A0A2P2Q3S9_RHIMU</name>
<reference evidence="1" key="1">
    <citation type="submission" date="2018-02" db="EMBL/GenBank/DDBJ databases">
        <title>Rhizophora mucronata_Transcriptome.</title>
        <authorList>
            <person name="Meera S.P."/>
            <person name="Sreeshan A."/>
            <person name="Augustine A."/>
        </authorList>
    </citation>
    <scope>NUCLEOTIDE SEQUENCE</scope>
    <source>
        <tissue evidence="1">Leaf</tissue>
    </source>
</reference>
<organism evidence="1">
    <name type="scientific">Rhizophora mucronata</name>
    <name type="common">Asiatic mangrove</name>
    <dbReference type="NCBI Taxonomy" id="61149"/>
    <lineage>
        <taxon>Eukaryota</taxon>
        <taxon>Viridiplantae</taxon>
        <taxon>Streptophyta</taxon>
        <taxon>Embryophyta</taxon>
        <taxon>Tracheophyta</taxon>
        <taxon>Spermatophyta</taxon>
        <taxon>Magnoliopsida</taxon>
        <taxon>eudicotyledons</taxon>
        <taxon>Gunneridae</taxon>
        <taxon>Pentapetalae</taxon>
        <taxon>rosids</taxon>
        <taxon>fabids</taxon>
        <taxon>Malpighiales</taxon>
        <taxon>Rhizophoraceae</taxon>
        <taxon>Rhizophora</taxon>
    </lineage>
</organism>